<evidence type="ECO:0000313" key="2">
    <source>
        <dbReference type="EMBL" id="KAL2286923.1"/>
    </source>
</evidence>
<evidence type="ECO:0000313" key="3">
    <source>
        <dbReference type="Proteomes" id="UP001600888"/>
    </source>
</evidence>
<accession>A0ABR4EWW7</accession>
<name>A0ABR4EWW7_9PEZI</name>
<evidence type="ECO:0000256" key="1">
    <source>
        <dbReference type="SAM" id="MobiDB-lite"/>
    </source>
</evidence>
<sequence length="498" mass="56487">MTGDLDWEKAFLWQKVSRQHCEASWIQEFPCPALDLPLEDFPGEILRWGLRMRARKKTPRELLDFAAAVLNAACRDPWEPTPVSEEPWRNVKVMALNIIRRLERQNNREAAVMAARAREHQKARDDYRSFFRFRDSNRKPFGMGFRGTRDVLLLDDEYLTDFLNRAGQRGALGQRKRSDAKLVFFLNSIDAGKVTTVAVSASTFRERKTRKYLCYAIVRTFPNLQRLLLTSIGTADLERELITYQYTQFGEIRDLADREVRENGGSSFIDRPHEDTAALFDVAKMSPELLKATGAHADGRGRALDGDPARTPLVAYGVAAGLLHDPAAQARDDDKAYPPLVNDVQFFLSAAFQVFMRRREAAAQATRAETLSKLNGRSTMLPRPVRGRAGSAQPVARLYRRTEVIPEGFLEWVLEHQARLRRRAVRDEDASETDPESEASLPAAEVGPADREYARAEPFLLVYNRDSFDMNVQSGWAGFSPGVDTSHFGKLGYSDRNR</sequence>
<dbReference type="Proteomes" id="UP001600888">
    <property type="component" value="Unassembled WGS sequence"/>
</dbReference>
<protein>
    <submittedName>
        <fullName evidence="2">Uncharacterized protein</fullName>
    </submittedName>
</protein>
<feature type="region of interest" description="Disordered" evidence="1">
    <location>
        <begin position="425"/>
        <end position="448"/>
    </location>
</feature>
<proteinExistence type="predicted"/>
<organism evidence="2 3">
    <name type="scientific">Diaporthe vaccinii</name>
    <dbReference type="NCBI Taxonomy" id="105482"/>
    <lineage>
        <taxon>Eukaryota</taxon>
        <taxon>Fungi</taxon>
        <taxon>Dikarya</taxon>
        <taxon>Ascomycota</taxon>
        <taxon>Pezizomycotina</taxon>
        <taxon>Sordariomycetes</taxon>
        <taxon>Sordariomycetidae</taxon>
        <taxon>Diaporthales</taxon>
        <taxon>Diaporthaceae</taxon>
        <taxon>Diaporthe</taxon>
        <taxon>Diaporthe eres species complex</taxon>
    </lineage>
</organism>
<dbReference type="EMBL" id="JBAWTH010000022">
    <property type="protein sequence ID" value="KAL2286923.1"/>
    <property type="molecule type" value="Genomic_DNA"/>
</dbReference>
<keyword evidence="3" id="KW-1185">Reference proteome</keyword>
<reference evidence="2 3" key="1">
    <citation type="submission" date="2024-03" db="EMBL/GenBank/DDBJ databases">
        <title>A high-quality draft genome sequence of Diaporthe vaccinii, a causative agent of upright dieback and viscid rot disease in cranberry plants.</title>
        <authorList>
            <person name="Sarrasin M."/>
            <person name="Lang B.F."/>
            <person name="Burger G."/>
        </authorList>
    </citation>
    <scope>NUCLEOTIDE SEQUENCE [LARGE SCALE GENOMIC DNA]</scope>
    <source>
        <strain evidence="2 3">IS7</strain>
    </source>
</reference>
<gene>
    <name evidence="2" type="ORF">FJTKL_06436</name>
</gene>
<comment type="caution">
    <text evidence="2">The sequence shown here is derived from an EMBL/GenBank/DDBJ whole genome shotgun (WGS) entry which is preliminary data.</text>
</comment>